<proteinExistence type="predicted"/>
<comment type="caution">
    <text evidence="1">The sequence shown here is derived from an EMBL/GenBank/DDBJ whole genome shotgun (WGS) entry which is preliminary data.</text>
</comment>
<dbReference type="AlphaFoldDB" id="A0A4S4ACY5"/>
<sequence length="272" mass="28940">MLCALALFLPLAAAAEPALEIIPLRHRPAEQVLPVLRPLLAPGGSLSGFNDKLFVRTNAANLAELRAALAGIDVPAARLLISVRQSADEYSGRSQAEAHGRIGRGRVQIEQESSGRHHHIGTGVVVELGGRERAASSSAEQQVQTVDGGQAFIRAGVSLPVPLRRVWRRPDGAALSETVIWRDLGTGFNASPRVMGGRVSIEISPFDERPLAPDGTAEIRHLSTTVEGALGEWIPLGASTLQAADGERGLLSRGEQTSSGSNEVWLKVERLD</sequence>
<gene>
    <name evidence="1" type="ORF">E6O51_19255</name>
</gene>
<dbReference type="OrthoDB" id="5401600at2"/>
<organism evidence="1 2">
    <name type="scientific">Pseudothauera rhizosphaerae</name>
    <dbReference type="NCBI Taxonomy" id="2565932"/>
    <lineage>
        <taxon>Bacteria</taxon>
        <taxon>Pseudomonadati</taxon>
        <taxon>Pseudomonadota</taxon>
        <taxon>Betaproteobacteria</taxon>
        <taxon>Rhodocyclales</taxon>
        <taxon>Zoogloeaceae</taxon>
        <taxon>Pseudothauera</taxon>
    </lineage>
</organism>
<dbReference type="Proteomes" id="UP000307956">
    <property type="component" value="Unassembled WGS sequence"/>
</dbReference>
<reference evidence="1 2" key="1">
    <citation type="submission" date="2019-04" db="EMBL/GenBank/DDBJ databases">
        <title>Azoarcus rhizosphaerae sp. nov. isolated from rhizosphere of Ficus religiosa.</title>
        <authorList>
            <person name="Lin S.-Y."/>
            <person name="Hameed A."/>
            <person name="Hsu Y.-H."/>
            <person name="Young C.-C."/>
        </authorList>
    </citation>
    <scope>NUCLEOTIDE SEQUENCE [LARGE SCALE GENOMIC DNA]</scope>
    <source>
        <strain evidence="1 2">CC-YHH848</strain>
    </source>
</reference>
<keyword evidence="2" id="KW-1185">Reference proteome</keyword>
<accession>A0A4S4ACY5</accession>
<evidence type="ECO:0000313" key="1">
    <source>
        <dbReference type="EMBL" id="THF56553.1"/>
    </source>
</evidence>
<protein>
    <recommendedName>
        <fullName evidence="3">Type II and III secretion system protein</fullName>
    </recommendedName>
</protein>
<name>A0A4S4ACY5_9RHOO</name>
<dbReference type="EMBL" id="SSOD01000020">
    <property type="protein sequence ID" value="THF56553.1"/>
    <property type="molecule type" value="Genomic_DNA"/>
</dbReference>
<dbReference type="RefSeq" id="WP_136386647.1">
    <property type="nucleotide sequence ID" value="NZ_SSOD01000020.1"/>
</dbReference>
<evidence type="ECO:0000313" key="2">
    <source>
        <dbReference type="Proteomes" id="UP000307956"/>
    </source>
</evidence>
<evidence type="ECO:0008006" key="3">
    <source>
        <dbReference type="Google" id="ProtNLM"/>
    </source>
</evidence>